<dbReference type="InterPro" id="IPR029369">
    <property type="entry name" value="HDNR"/>
</dbReference>
<name>A0A060W7Q1_ONCMY</name>
<gene>
    <name evidence="2" type="ORF">GSONMT00068969001</name>
</gene>
<dbReference type="PANTHER" id="PTHR35440:SF1">
    <property type="entry name" value="TESTIS-EXPRESSED PROTEIN 36"/>
    <property type="match status" value="1"/>
</dbReference>
<dbReference type="EMBL" id="FR904437">
    <property type="protein sequence ID" value="CDQ63313.1"/>
    <property type="molecule type" value="Genomic_DNA"/>
</dbReference>
<accession>A0A060W7Q1</accession>
<evidence type="ECO:0000259" key="1">
    <source>
        <dbReference type="Pfam" id="PF15115"/>
    </source>
</evidence>
<protein>
    <recommendedName>
        <fullName evidence="1">Domain of unknown function with conserved HDNR motif domain-containing protein</fullName>
    </recommendedName>
</protein>
<evidence type="ECO:0000313" key="3">
    <source>
        <dbReference type="Proteomes" id="UP000193380"/>
    </source>
</evidence>
<dbReference type="STRING" id="8022.A0A060W7Q1"/>
<dbReference type="PANTHER" id="PTHR35440">
    <property type="entry name" value="TESTIS-EXPRESSED PROTEIN 36"/>
    <property type="match status" value="1"/>
</dbReference>
<proteinExistence type="predicted"/>
<dbReference type="Pfam" id="PF15115">
    <property type="entry name" value="HDNR"/>
    <property type="match status" value="1"/>
</dbReference>
<dbReference type="PaxDb" id="8022-A0A060W7Q1"/>
<sequence>MTKGGKKYSSMEKDGKWLAHAGLPANDTSKRETCTSTGYMMSQSEPLPPASSTEKYPKIFINTEQKTMGRVYPFSAHDNQAALQDTITVFDDGLGRKKCLDERRQHNSHFCLCHHGSVSGVGETRGDFSAYQIDYQDRQDTERSSTSRRFPSNHLDRSTVAAAAQAGEHFMWFGRHDEDRPVPLEVLAATNCSSSSKPSRHSYHIRH</sequence>
<reference evidence="2" key="2">
    <citation type="submission" date="2014-03" db="EMBL/GenBank/DDBJ databases">
        <authorList>
            <person name="Genoscope - CEA"/>
        </authorList>
    </citation>
    <scope>NUCLEOTIDE SEQUENCE</scope>
</reference>
<evidence type="ECO:0000313" key="2">
    <source>
        <dbReference type="EMBL" id="CDQ63313.1"/>
    </source>
</evidence>
<organism evidence="2 3">
    <name type="scientific">Oncorhynchus mykiss</name>
    <name type="common">Rainbow trout</name>
    <name type="synonym">Salmo gairdneri</name>
    <dbReference type="NCBI Taxonomy" id="8022"/>
    <lineage>
        <taxon>Eukaryota</taxon>
        <taxon>Metazoa</taxon>
        <taxon>Chordata</taxon>
        <taxon>Craniata</taxon>
        <taxon>Vertebrata</taxon>
        <taxon>Euteleostomi</taxon>
        <taxon>Actinopterygii</taxon>
        <taxon>Neopterygii</taxon>
        <taxon>Teleostei</taxon>
        <taxon>Protacanthopterygii</taxon>
        <taxon>Salmoniformes</taxon>
        <taxon>Salmonidae</taxon>
        <taxon>Salmoninae</taxon>
        <taxon>Oncorhynchus</taxon>
    </lineage>
</organism>
<feature type="domain" description="Domain of unknown function with conserved HDNR motif" evidence="1">
    <location>
        <begin position="1"/>
        <end position="172"/>
    </location>
</feature>
<dbReference type="Proteomes" id="UP000193380">
    <property type="component" value="Unassembled WGS sequence"/>
</dbReference>
<reference evidence="2" key="1">
    <citation type="journal article" date="2014" name="Nat. Commun.">
        <title>The rainbow trout genome provides novel insights into evolution after whole-genome duplication in vertebrates.</title>
        <authorList>
            <person name="Berthelot C."/>
            <person name="Brunet F."/>
            <person name="Chalopin D."/>
            <person name="Juanchich A."/>
            <person name="Bernard M."/>
            <person name="Noel B."/>
            <person name="Bento P."/>
            <person name="Da Silva C."/>
            <person name="Labadie K."/>
            <person name="Alberti A."/>
            <person name="Aury J.M."/>
            <person name="Louis A."/>
            <person name="Dehais P."/>
            <person name="Bardou P."/>
            <person name="Montfort J."/>
            <person name="Klopp C."/>
            <person name="Cabau C."/>
            <person name="Gaspin C."/>
            <person name="Thorgaard G.H."/>
            <person name="Boussaha M."/>
            <person name="Quillet E."/>
            <person name="Guyomard R."/>
            <person name="Galiana D."/>
            <person name="Bobe J."/>
            <person name="Volff J.N."/>
            <person name="Genet C."/>
            <person name="Wincker P."/>
            <person name="Jaillon O."/>
            <person name="Roest Crollius H."/>
            <person name="Guiguen Y."/>
        </authorList>
    </citation>
    <scope>NUCLEOTIDE SEQUENCE [LARGE SCALE GENOMIC DNA]</scope>
</reference>
<dbReference type="AlphaFoldDB" id="A0A060W7Q1"/>